<dbReference type="Pfam" id="PF00069">
    <property type="entry name" value="Pkinase"/>
    <property type="match status" value="1"/>
</dbReference>
<protein>
    <recommendedName>
        <fullName evidence="2">mitogen-activated protein kinase kinase kinase</fullName>
        <ecNumber evidence="2">2.7.11.25</ecNumber>
    </recommendedName>
</protein>
<dbReference type="GO" id="GO:0005524">
    <property type="term" value="F:ATP binding"/>
    <property type="evidence" value="ECO:0007669"/>
    <property type="project" value="UniProtKB-UniRule"/>
</dbReference>
<feature type="domain" description="Protein kinase" evidence="13">
    <location>
        <begin position="101"/>
        <end position="328"/>
    </location>
</feature>
<comment type="similarity">
    <text evidence="1">Belongs to the protein kinase superfamily. STE Ser/Thr protein kinase family. MAP kinase kinase kinase subfamily.</text>
</comment>
<evidence type="ECO:0000256" key="2">
    <source>
        <dbReference type="ARBA" id="ARBA00012406"/>
    </source>
</evidence>
<evidence type="ECO:0000256" key="9">
    <source>
        <dbReference type="ARBA" id="ARBA00048329"/>
    </source>
</evidence>
<evidence type="ECO:0000256" key="12">
    <source>
        <dbReference type="SAM" id="MobiDB-lite"/>
    </source>
</evidence>
<gene>
    <name evidence="14" type="ORF">SAY86_019722</name>
</gene>
<feature type="region of interest" description="Disordered" evidence="12">
    <location>
        <begin position="1"/>
        <end position="30"/>
    </location>
</feature>
<keyword evidence="5 10" id="KW-0547">Nucleotide-binding</keyword>
<evidence type="ECO:0000313" key="15">
    <source>
        <dbReference type="Proteomes" id="UP001346149"/>
    </source>
</evidence>
<evidence type="ECO:0000256" key="7">
    <source>
        <dbReference type="ARBA" id="ARBA00022840"/>
    </source>
</evidence>
<dbReference type="InterPro" id="IPR008271">
    <property type="entry name" value="Ser/Thr_kinase_AS"/>
</dbReference>
<evidence type="ECO:0000256" key="4">
    <source>
        <dbReference type="ARBA" id="ARBA00022679"/>
    </source>
</evidence>
<keyword evidence="3 11" id="KW-0723">Serine/threonine-protein kinase</keyword>
<keyword evidence="15" id="KW-1185">Reference proteome</keyword>
<organism evidence="14 15">
    <name type="scientific">Trapa natans</name>
    <name type="common">Water chestnut</name>
    <dbReference type="NCBI Taxonomy" id="22666"/>
    <lineage>
        <taxon>Eukaryota</taxon>
        <taxon>Viridiplantae</taxon>
        <taxon>Streptophyta</taxon>
        <taxon>Embryophyta</taxon>
        <taxon>Tracheophyta</taxon>
        <taxon>Spermatophyta</taxon>
        <taxon>Magnoliopsida</taxon>
        <taxon>eudicotyledons</taxon>
        <taxon>Gunneridae</taxon>
        <taxon>Pentapetalae</taxon>
        <taxon>rosids</taxon>
        <taxon>malvids</taxon>
        <taxon>Myrtales</taxon>
        <taxon>Lythraceae</taxon>
        <taxon>Trapa</taxon>
    </lineage>
</organism>
<sequence length="328" mass="36053">MALNKAHGSNTSISTHGSRKSGSHSRSGSSIGLNGPALLLDLKAARSNKTFRDYSSSVEGFGSPNHASEVQDGAGGSETLPESVKKSISPYGRFKRTIEYWQKGERLGRGSFGTVYEGIANDGFFLAIKEVSLLDEGSRGRNSISHLEREIAMLSKLEHENIVRYIGTDKDESNLYIFLERIAMGSLEKIYQKYPLHDSQVSAYTRQILHGLKYLHNMDVIHRDIKCANILVDANGSAKLADFGLAKTIKDVNSCQGTAYWMAPEVVSSSKAGYGLSADIWSLGCTVLEMLTDPSTFQDRKWEAAQNSSYTVKGCQRFHHAMPEGKSQ</sequence>
<dbReference type="InterPro" id="IPR000719">
    <property type="entry name" value="Prot_kinase_dom"/>
</dbReference>
<dbReference type="AlphaFoldDB" id="A0AAN7R723"/>
<name>A0AAN7R723_TRANT</name>
<dbReference type="EMBL" id="JAXQNO010000011">
    <property type="protein sequence ID" value="KAK4788403.1"/>
    <property type="molecule type" value="Genomic_DNA"/>
</dbReference>
<dbReference type="PANTHER" id="PTHR48016:SF29">
    <property type="entry name" value="MITOGEN-ACTIVATED PROTEIN KINASE KINASE KINASE 1-RELATED"/>
    <property type="match status" value="1"/>
</dbReference>
<evidence type="ECO:0000259" key="13">
    <source>
        <dbReference type="PROSITE" id="PS50011"/>
    </source>
</evidence>
<evidence type="ECO:0000256" key="11">
    <source>
        <dbReference type="RuleBase" id="RU000304"/>
    </source>
</evidence>
<accession>A0AAN7R723</accession>
<evidence type="ECO:0000256" key="6">
    <source>
        <dbReference type="ARBA" id="ARBA00022777"/>
    </source>
</evidence>
<feature type="binding site" evidence="10">
    <location>
        <position position="129"/>
    </location>
    <ligand>
        <name>ATP</name>
        <dbReference type="ChEBI" id="CHEBI:30616"/>
    </ligand>
</feature>
<comment type="catalytic activity">
    <reaction evidence="8">
        <text>L-threonyl-[protein] + ATP = O-phospho-L-threonyl-[protein] + ADP + H(+)</text>
        <dbReference type="Rhea" id="RHEA:46608"/>
        <dbReference type="Rhea" id="RHEA-COMP:11060"/>
        <dbReference type="Rhea" id="RHEA-COMP:11605"/>
        <dbReference type="ChEBI" id="CHEBI:15378"/>
        <dbReference type="ChEBI" id="CHEBI:30013"/>
        <dbReference type="ChEBI" id="CHEBI:30616"/>
        <dbReference type="ChEBI" id="CHEBI:61977"/>
        <dbReference type="ChEBI" id="CHEBI:456216"/>
        <dbReference type="EC" id="2.7.11.25"/>
    </reaction>
</comment>
<reference evidence="14 15" key="1">
    <citation type="journal article" date="2023" name="Hortic Res">
        <title>Pangenome of water caltrop reveals structural variations and asymmetric subgenome divergence after allopolyploidization.</title>
        <authorList>
            <person name="Zhang X."/>
            <person name="Chen Y."/>
            <person name="Wang L."/>
            <person name="Yuan Y."/>
            <person name="Fang M."/>
            <person name="Shi L."/>
            <person name="Lu R."/>
            <person name="Comes H.P."/>
            <person name="Ma Y."/>
            <person name="Chen Y."/>
            <person name="Huang G."/>
            <person name="Zhou Y."/>
            <person name="Zheng Z."/>
            <person name="Qiu Y."/>
        </authorList>
    </citation>
    <scope>NUCLEOTIDE SEQUENCE [LARGE SCALE GENOMIC DNA]</scope>
    <source>
        <strain evidence="14">F231</strain>
    </source>
</reference>
<dbReference type="InterPro" id="IPR011009">
    <property type="entry name" value="Kinase-like_dom_sf"/>
</dbReference>
<dbReference type="Gene3D" id="1.10.510.10">
    <property type="entry name" value="Transferase(Phosphotransferase) domain 1"/>
    <property type="match status" value="1"/>
</dbReference>
<evidence type="ECO:0000256" key="1">
    <source>
        <dbReference type="ARBA" id="ARBA00006529"/>
    </source>
</evidence>
<keyword evidence="6" id="KW-0418">Kinase</keyword>
<evidence type="ECO:0000256" key="3">
    <source>
        <dbReference type="ARBA" id="ARBA00022527"/>
    </source>
</evidence>
<feature type="region of interest" description="Disordered" evidence="12">
    <location>
        <begin position="54"/>
        <end position="84"/>
    </location>
</feature>
<comment type="caution">
    <text evidence="14">The sequence shown here is derived from an EMBL/GenBank/DDBJ whole genome shotgun (WGS) entry which is preliminary data.</text>
</comment>
<evidence type="ECO:0000313" key="14">
    <source>
        <dbReference type="EMBL" id="KAK4788403.1"/>
    </source>
</evidence>
<dbReference type="GO" id="GO:0005737">
    <property type="term" value="C:cytoplasm"/>
    <property type="evidence" value="ECO:0007669"/>
    <property type="project" value="TreeGrafter"/>
</dbReference>
<keyword evidence="7 10" id="KW-0067">ATP-binding</keyword>
<dbReference type="PROSITE" id="PS00107">
    <property type="entry name" value="PROTEIN_KINASE_ATP"/>
    <property type="match status" value="1"/>
</dbReference>
<dbReference type="SMART" id="SM00220">
    <property type="entry name" value="S_TKc"/>
    <property type="match status" value="1"/>
</dbReference>
<dbReference type="Proteomes" id="UP001346149">
    <property type="component" value="Unassembled WGS sequence"/>
</dbReference>
<dbReference type="SUPFAM" id="SSF56112">
    <property type="entry name" value="Protein kinase-like (PK-like)"/>
    <property type="match status" value="1"/>
</dbReference>
<evidence type="ECO:0000256" key="5">
    <source>
        <dbReference type="ARBA" id="ARBA00022741"/>
    </source>
</evidence>
<dbReference type="PROSITE" id="PS00108">
    <property type="entry name" value="PROTEIN_KINASE_ST"/>
    <property type="match status" value="1"/>
</dbReference>
<comment type="catalytic activity">
    <reaction evidence="9">
        <text>L-seryl-[protein] + ATP = O-phospho-L-seryl-[protein] + ADP + H(+)</text>
        <dbReference type="Rhea" id="RHEA:17989"/>
        <dbReference type="Rhea" id="RHEA-COMP:9863"/>
        <dbReference type="Rhea" id="RHEA-COMP:11604"/>
        <dbReference type="ChEBI" id="CHEBI:15378"/>
        <dbReference type="ChEBI" id="CHEBI:29999"/>
        <dbReference type="ChEBI" id="CHEBI:30616"/>
        <dbReference type="ChEBI" id="CHEBI:83421"/>
        <dbReference type="ChEBI" id="CHEBI:456216"/>
        <dbReference type="EC" id="2.7.11.25"/>
    </reaction>
</comment>
<dbReference type="InterPro" id="IPR017441">
    <property type="entry name" value="Protein_kinase_ATP_BS"/>
</dbReference>
<dbReference type="InterPro" id="IPR050538">
    <property type="entry name" value="MAP_kinase_kinase_kinase"/>
</dbReference>
<dbReference type="PANTHER" id="PTHR48016">
    <property type="entry name" value="MAP KINASE KINASE KINASE SSK2-RELATED-RELATED"/>
    <property type="match status" value="1"/>
</dbReference>
<proteinExistence type="inferred from homology"/>
<dbReference type="EC" id="2.7.11.25" evidence="2"/>
<evidence type="ECO:0000256" key="8">
    <source>
        <dbReference type="ARBA" id="ARBA00047559"/>
    </source>
</evidence>
<evidence type="ECO:0000256" key="10">
    <source>
        <dbReference type="PROSITE-ProRule" id="PRU10141"/>
    </source>
</evidence>
<dbReference type="GO" id="GO:0004709">
    <property type="term" value="F:MAP kinase kinase kinase activity"/>
    <property type="evidence" value="ECO:0007669"/>
    <property type="project" value="UniProtKB-EC"/>
</dbReference>
<dbReference type="PROSITE" id="PS50011">
    <property type="entry name" value="PROTEIN_KINASE_DOM"/>
    <property type="match status" value="1"/>
</dbReference>
<keyword evidence="4" id="KW-0808">Transferase</keyword>